<organism evidence="1 2">
    <name type="scientific">Morganella phage vB_MmoM_MP1</name>
    <dbReference type="NCBI Taxonomy" id="1852628"/>
    <lineage>
        <taxon>Viruses</taxon>
        <taxon>Duplodnaviria</taxon>
        <taxon>Heunggongvirae</taxon>
        <taxon>Uroviricota</taxon>
        <taxon>Caudoviricetes</taxon>
        <taxon>Pantevenvirales</taxon>
        <taxon>Straboviridae</taxon>
        <taxon>Gualtarvirus</taxon>
        <taxon>Gualtarvirus mp1</taxon>
    </lineage>
</organism>
<dbReference type="OrthoDB" id="35391at10239"/>
<accession>A0A192YAH7</accession>
<sequence>MQKYEFTLGRETNYEENWVASIKVTAFYAGWPGQSLGAWPYPTWKWAAYLTLTENHPLFEKDVDFWHDYCHGGCTFFETSEITSFNTYGSSYEGFEFGTPKFIRVIGMDFSHLDDNFDVNPEGGIPDYIENCAKDLFNAIEPNPSRCEGFI</sequence>
<dbReference type="EMBL" id="KX078569">
    <property type="protein sequence ID" value="ANM46503.1"/>
    <property type="molecule type" value="Genomic_DNA"/>
</dbReference>
<dbReference type="GeneID" id="29059329"/>
<reference evidence="1 2" key="1">
    <citation type="submission" date="2016-04" db="EMBL/GenBank/DDBJ databases">
        <title>Comparative genomics of Morganella phages MP1 and MP2 define new clades among the T4 and T7-like Viruses.</title>
        <authorList>
            <person name="Pinto G."/>
            <person name="Oliveira A."/>
            <person name="Malgorzata L."/>
            <person name="Kropinski A."/>
            <person name="Azeredo J."/>
        </authorList>
    </citation>
    <scope>NUCLEOTIDE SEQUENCE [LARGE SCALE GENOMIC DNA]</scope>
</reference>
<dbReference type="RefSeq" id="YP_009280037.1">
    <property type="nucleotide sequence ID" value="NC_031020.1"/>
</dbReference>
<evidence type="ECO:0000313" key="2">
    <source>
        <dbReference type="Proteomes" id="UP000203816"/>
    </source>
</evidence>
<gene>
    <name evidence="1" type="ORF">MP1_gp0179</name>
</gene>
<keyword evidence="2" id="KW-1185">Reference proteome</keyword>
<protein>
    <submittedName>
        <fullName evidence="1">Uncharacterized protein</fullName>
    </submittedName>
</protein>
<name>A0A192YAH7_9CAUD</name>
<evidence type="ECO:0000313" key="1">
    <source>
        <dbReference type="EMBL" id="ANM46503.1"/>
    </source>
</evidence>
<proteinExistence type="predicted"/>
<dbReference type="KEGG" id="vg:29059329"/>
<dbReference type="Proteomes" id="UP000203816">
    <property type="component" value="Segment"/>
</dbReference>